<dbReference type="RefSeq" id="XP_016608951.1">
    <property type="nucleotide sequence ID" value="XM_016752261.1"/>
</dbReference>
<dbReference type="PANTHER" id="PTHR19857:SF21">
    <property type="entry name" value="ANAPHASE-PROMOTING COMPLEX SUBUNIT 4 WD40 DOMAIN-CONTAINING PROTEIN"/>
    <property type="match status" value="1"/>
</dbReference>
<evidence type="ECO:0000256" key="2">
    <source>
        <dbReference type="ARBA" id="ARBA00022737"/>
    </source>
</evidence>
<evidence type="ECO:0000256" key="3">
    <source>
        <dbReference type="PROSITE-ProRule" id="PRU00221"/>
    </source>
</evidence>
<dbReference type="PROSITE" id="PS50082">
    <property type="entry name" value="WD_REPEATS_2"/>
    <property type="match status" value="1"/>
</dbReference>
<gene>
    <name evidence="4" type="ORF">SPPG_04012</name>
</gene>
<dbReference type="InterPro" id="IPR001680">
    <property type="entry name" value="WD40_rpt"/>
</dbReference>
<dbReference type="eggNOG" id="KOG0266">
    <property type="taxonomic scope" value="Eukaryota"/>
</dbReference>
<dbReference type="PANTHER" id="PTHR19857">
    <property type="entry name" value="MITOCHONDRIAL DIVISION PROTEIN 1-RELATED"/>
    <property type="match status" value="1"/>
</dbReference>
<sequence length="440" mass="46063">MHATPRGKELHMGSALRTKTTFGVEGVGGGGTGYSQYLPRNDARLSLFPSSLPNAPLPAAHATPLSERPLLCLDLHPSQKHIVVGSSDHALYVLSLPTLKLTRTLYTKRSGHTEWVTCCVALPSGRVLSGGMDSRLLLWDAHAPVCSELRGHDGSVTSVKVDRGERIAVSSSYDGTVRAWDLNKGRLMSSWGGDFEGNLASGDYMAATRNPILEVLWSPSEQSAGNSAPSDRLVASTREGRLLVFDMDAKSSAPTAVIRAHNGPVRHVLVGSHPSLIISAGNLDGAIKTFDLRIPPDRGRCVRKIENLHAGGVTNLVACGDQLVSTGGGDGTLKVMDGKSLQVTNTIMAAHAPTGSPGASAYAVCPYQNGILSSWGNGKLVGHNLDHGKRTVEFDGTAQGIKNALRALVVTGNGEVGAVIGAGDDGVAVGWTATRQAIPG</sequence>
<dbReference type="SUPFAM" id="SSF50978">
    <property type="entry name" value="WD40 repeat-like"/>
    <property type="match status" value="1"/>
</dbReference>
<dbReference type="OMA" id="ISHREPQ"/>
<dbReference type="Gene3D" id="2.130.10.10">
    <property type="entry name" value="YVTN repeat-like/Quinoprotein amine dehydrogenase"/>
    <property type="match status" value="2"/>
</dbReference>
<dbReference type="AlphaFoldDB" id="A0A0L0HIF6"/>
<keyword evidence="5" id="KW-1185">Reference proteome</keyword>
<proteinExistence type="predicted"/>
<name>A0A0L0HIF6_SPIPD</name>
<evidence type="ECO:0000313" key="5">
    <source>
        <dbReference type="Proteomes" id="UP000053201"/>
    </source>
</evidence>
<evidence type="ECO:0000256" key="1">
    <source>
        <dbReference type="ARBA" id="ARBA00022574"/>
    </source>
</evidence>
<dbReference type="Proteomes" id="UP000053201">
    <property type="component" value="Unassembled WGS sequence"/>
</dbReference>
<evidence type="ECO:0000313" key="4">
    <source>
        <dbReference type="EMBL" id="KND00912.1"/>
    </source>
</evidence>
<accession>A0A0L0HIF6</accession>
<dbReference type="SMART" id="SM00320">
    <property type="entry name" value="WD40"/>
    <property type="match status" value="6"/>
</dbReference>
<organism evidence="4 5">
    <name type="scientific">Spizellomyces punctatus (strain DAOM BR117)</name>
    <dbReference type="NCBI Taxonomy" id="645134"/>
    <lineage>
        <taxon>Eukaryota</taxon>
        <taxon>Fungi</taxon>
        <taxon>Fungi incertae sedis</taxon>
        <taxon>Chytridiomycota</taxon>
        <taxon>Chytridiomycota incertae sedis</taxon>
        <taxon>Chytridiomycetes</taxon>
        <taxon>Spizellomycetales</taxon>
        <taxon>Spizellomycetaceae</taxon>
        <taxon>Spizellomyces</taxon>
    </lineage>
</organism>
<dbReference type="Pfam" id="PF00400">
    <property type="entry name" value="WD40"/>
    <property type="match status" value="2"/>
</dbReference>
<keyword evidence="1 3" id="KW-0853">WD repeat</keyword>
<dbReference type="InterPro" id="IPR019775">
    <property type="entry name" value="WD40_repeat_CS"/>
</dbReference>
<dbReference type="PROSITE" id="PS00678">
    <property type="entry name" value="WD_REPEATS_1"/>
    <property type="match status" value="1"/>
</dbReference>
<dbReference type="GeneID" id="27687490"/>
<reference evidence="4 5" key="1">
    <citation type="submission" date="2009-08" db="EMBL/GenBank/DDBJ databases">
        <title>The Genome Sequence of Spizellomyces punctatus strain DAOM BR117.</title>
        <authorList>
            <consortium name="The Broad Institute Genome Sequencing Platform"/>
            <person name="Russ C."/>
            <person name="Cuomo C."/>
            <person name="Shea T."/>
            <person name="Young S.K."/>
            <person name="Zeng Q."/>
            <person name="Koehrsen M."/>
            <person name="Haas B."/>
            <person name="Borodovsky M."/>
            <person name="Guigo R."/>
            <person name="Alvarado L."/>
            <person name="Berlin A."/>
            <person name="Bochicchio J."/>
            <person name="Borenstein D."/>
            <person name="Chapman S."/>
            <person name="Chen Z."/>
            <person name="Engels R."/>
            <person name="Freedman E."/>
            <person name="Gellesch M."/>
            <person name="Goldberg J."/>
            <person name="Griggs A."/>
            <person name="Gujja S."/>
            <person name="Heiman D."/>
            <person name="Hepburn T."/>
            <person name="Howarth C."/>
            <person name="Jen D."/>
            <person name="Larson L."/>
            <person name="Lewis B."/>
            <person name="Mehta T."/>
            <person name="Park D."/>
            <person name="Pearson M."/>
            <person name="Roberts A."/>
            <person name="Saif S."/>
            <person name="Shenoy N."/>
            <person name="Sisk P."/>
            <person name="Stolte C."/>
            <person name="Sykes S."/>
            <person name="Thomson T."/>
            <person name="Walk T."/>
            <person name="White J."/>
            <person name="Yandava C."/>
            <person name="Burger G."/>
            <person name="Gray M.W."/>
            <person name="Holland P.W.H."/>
            <person name="King N."/>
            <person name="Lang F.B.F."/>
            <person name="Roger A.J."/>
            <person name="Ruiz-Trillo I."/>
            <person name="Lander E."/>
            <person name="Nusbaum C."/>
        </authorList>
    </citation>
    <scope>NUCLEOTIDE SEQUENCE [LARGE SCALE GENOMIC DNA]</scope>
    <source>
        <strain evidence="4 5">DAOM BR117</strain>
    </source>
</reference>
<dbReference type="VEuPathDB" id="FungiDB:SPPG_04012"/>
<dbReference type="InterPro" id="IPR015943">
    <property type="entry name" value="WD40/YVTN_repeat-like_dom_sf"/>
</dbReference>
<dbReference type="InParanoid" id="A0A0L0HIF6"/>
<feature type="repeat" description="WD" evidence="3">
    <location>
        <begin position="149"/>
        <end position="190"/>
    </location>
</feature>
<dbReference type="EMBL" id="KQ257455">
    <property type="protein sequence ID" value="KND00912.1"/>
    <property type="molecule type" value="Genomic_DNA"/>
</dbReference>
<dbReference type="InterPro" id="IPR036322">
    <property type="entry name" value="WD40_repeat_dom_sf"/>
</dbReference>
<keyword evidence="2" id="KW-0677">Repeat</keyword>
<dbReference type="OrthoDB" id="10251381at2759"/>
<dbReference type="PROSITE" id="PS50294">
    <property type="entry name" value="WD_REPEATS_REGION"/>
    <property type="match status" value="1"/>
</dbReference>
<dbReference type="STRING" id="645134.A0A0L0HIF6"/>
<protein>
    <submittedName>
        <fullName evidence="4">Uncharacterized protein</fullName>
    </submittedName>
</protein>
<dbReference type="InterPro" id="IPR051179">
    <property type="entry name" value="WD_repeat_multifunction"/>
</dbReference>